<feature type="region of interest" description="Disordered" evidence="1">
    <location>
        <begin position="53"/>
        <end position="77"/>
    </location>
</feature>
<evidence type="ECO:0000313" key="2">
    <source>
        <dbReference type="EMBL" id="QHA02334.1"/>
    </source>
</evidence>
<dbReference type="AlphaFoldDB" id="A0A6I6MTK0"/>
<reference evidence="2 3" key="1">
    <citation type="submission" date="2019-12" db="EMBL/GenBank/DDBJ databases">
        <title>Streptomyces sp. strain T44 isolated from rhizosphere soil of Broussonetia papyrifera.</title>
        <authorList>
            <person name="Mo P."/>
        </authorList>
    </citation>
    <scope>NUCLEOTIDE SEQUENCE [LARGE SCALE GENOMIC DNA]</scope>
    <source>
        <strain evidence="2 3">T44</strain>
    </source>
</reference>
<proteinExistence type="predicted"/>
<organism evidence="2 3">
    <name type="scientific">Streptomyces broussonetiae</name>
    <dbReference type="NCBI Taxonomy" id="2686304"/>
    <lineage>
        <taxon>Bacteria</taxon>
        <taxon>Bacillati</taxon>
        <taxon>Actinomycetota</taxon>
        <taxon>Actinomycetes</taxon>
        <taxon>Kitasatosporales</taxon>
        <taxon>Streptomycetaceae</taxon>
        <taxon>Streptomyces</taxon>
    </lineage>
</organism>
<evidence type="ECO:0000256" key="1">
    <source>
        <dbReference type="SAM" id="MobiDB-lite"/>
    </source>
</evidence>
<keyword evidence="3" id="KW-1185">Reference proteome</keyword>
<feature type="compositionally biased region" description="Low complexity" evidence="1">
    <location>
        <begin position="62"/>
        <end position="71"/>
    </location>
</feature>
<accession>A0A6I6MTK0</accession>
<protein>
    <submittedName>
        <fullName evidence="2">Uncharacterized protein</fullName>
    </submittedName>
</protein>
<dbReference type="KEGG" id="sbro:GQF42_02565"/>
<dbReference type="Proteomes" id="UP000436138">
    <property type="component" value="Chromosome"/>
</dbReference>
<name>A0A6I6MTK0_9ACTN</name>
<sequence length="252" mass="27393">MTKIMKARKIFEVRCMNKLGFSGNTFYGLTYDSFDETAKSRHLRPLTVRQARHHGYHTASDTAAPLSEPSTTPTPPVPASALHLQIAAMFGKVARVHSRAVPSGGCNAQSERDLERGAPTQLPVDPRVLSDQAQAQADQAASVTAAVSDWSACMEHAGYSYNTPQDAVSDAAGTPYMDGRFHTNPNAKEIATATADAHCRATTGLYEKWSAAVTHFEEAAIAHNRTQLRRAQAITKIWITNARAAVQAHDRH</sequence>
<dbReference type="EMBL" id="CP047020">
    <property type="protein sequence ID" value="QHA02334.1"/>
    <property type="molecule type" value="Genomic_DNA"/>
</dbReference>
<evidence type="ECO:0000313" key="3">
    <source>
        <dbReference type="Proteomes" id="UP000436138"/>
    </source>
</evidence>
<dbReference type="RefSeq" id="WP_158917239.1">
    <property type="nucleotide sequence ID" value="NZ_CP047020.1"/>
</dbReference>
<gene>
    <name evidence="2" type="ORF">GQF42_02565</name>
</gene>